<keyword evidence="2" id="KW-1185">Reference proteome</keyword>
<name>A0ABD1XRB3_9MARC</name>
<gene>
    <name evidence="1" type="ORF">R1flu_023189</name>
</gene>
<dbReference type="Proteomes" id="UP001605036">
    <property type="component" value="Unassembled WGS sequence"/>
</dbReference>
<evidence type="ECO:0000313" key="2">
    <source>
        <dbReference type="Proteomes" id="UP001605036"/>
    </source>
</evidence>
<dbReference type="EMBL" id="JBHFFA010000007">
    <property type="protein sequence ID" value="KAL2611497.1"/>
    <property type="molecule type" value="Genomic_DNA"/>
</dbReference>
<reference evidence="1 2" key="1">
    <citation type="submission" date="2024-09" db="EMBL/GenBank/DDBJ databases">
        <title>Chromosome-scale assembly of Riccia fluitans.</title>
        <authorList>
            <person name="Paukszto L."/>
            <person name="Sawicki J."/>
            <person name="Karawczyk K."/>
            <person name="Piernik-Szablinska J."/>
            <person name="Szczecinska M."/>
            <person name="Mazdziarz M."/>
        </authorList>
    </citation>
    <scope>NUCLEOTIDE SEQUENCE [LARGE SCALE GENOMIC DNA]</scope>
    <source>
        <strain evidence="1">Rf_01</strain>
        <tissue evidence="1">Aerial parts of the thallus</tissue>
    </source>
</reference>
<accession>A0ABD1XRB3</accession>
<evidence type="ECO:0008006" key="3">
    <source>
        <dbReference type="Google" id="ProtNLM"/>
    </source>
</evidence>
<organism evidence="1 2">
    <name type="scientific">Riccia fluitans</name>
    <dbReference type="NCBI Taxonomy" id="41844"/>
    <lineage>
        <taxon>Eukaryota</taxon>
        <taxon>Viridiplantae</taxon>
        <taxon>Streptophyta</taxon>
        <taxon>Embryophyta</taxon>
        <taxon>Marchantiophyta</taxon>
        <taxon>Marchantiopsida</taxon>
        <taxon>Marchantiidae</taxon>
        <taxon>Marchantiales</taxon>
        <taxon>Ricciaceae</taxon>
        <taxon>Riccia</taxon>
    </lineage>
</organism>
<proteinExistence type="predicted"/>
<comment type="caution">
    <text evidence="1">The sequence shown here is derived from an EMBL/GenBank/DDBJ whole genome shotgun (WGS) entry which is preliminary data.</text>
</comment>
<protein>
    <recommendedName>
        <fullName evidence="3">Transposase</fullName>
    </recommendedName>
</protein>
<evidence type="ECO:0000313" key="1">
    <source>
        <dbReference type="EMBL" id="KAL2611497.1"/>
    </source>
</evidence>
<dbReference type="AlphaFoldDB" id="A0ABD1XRB3"/>
<sequence>MFFAIKFGRFNNHSTRRRRWCTPGLLSHVKAIWKGSSVSLKDSELIWVDLQQLVSVLITAFEAVHAGKLSQ</sequence>